<dbReference type="Gene3D" id="3.40.50.300">
    <property type="entry name" value="P-loop containing nucleotide triphosphate hydrolases"/>
    <property type="match status" value="1"/>
</dbReference>
<dbReference type="GO" id="GO:0016887">
    <property type="term" value="F:ATP hydrolysis activity"/>
    <property type="evidence" value="ECO:0007669"/>
    <property type="project" value="InterPro"/>
</dbReference>
<protein>
    <submittedName>
        <fullName evidence="4">Replication factor C large subunit (RfcL)</fullName>
    </submittedName>
</protein>
<dbReference type="PANTHER" id="PTHR23389:SF6">
    <property type="entry name" value="REPLICATION FACTOR C SUBUNIT 1"/>
    <property type="match status" value="1"/>
</dbReference>
<dbReference type="SUPFAM" id="SSF52540">
    <property type="entry name" value="P-loop containing nucleoside triphosphate hydrolases"/>
    <property type="match status" value="1"/>
</dbReference>
<feature type="region of interest" description="Disordered" evidence="2">
    <location>
        <begin position="484"/>
        <end position="504"/>
    </location>
</feature>
<reference evidence="4" key="1">
    <citation type="submission" date="2014-11" db="EMBL/GenBank/DDBJ databases">
        <authorList>
            <person name="Zhu J."/>
            <person name="Qi W."/>
            <person name="Song R."/>
        </authorList>
    </citation>
    <scope>NUCLEOTIDE SEQUENCE</scope>
</reference>
<dbReference type="PRINTS" id="PR00364">
    <property type="entry name" value="DISEASERSIST"/>
</dbReference>
<dbReference type="InterPro" id="IPR003593">
    <property type="entry name" value="AAA+_ATPase"/>
</dbReference>
<dbReference type="Pfam" id="PF00004">
    <property type="entry name" value="AAA"/>
    <property type="match status" value="1"/>
</dbReference>
<keyword evidence="1" id="KW-0235">DNA replication</keyword>
<dbReference type="CDD" id="cd00009">
    <property type="entry name" value="AAA"/>
    <property type="match status" value="1"/>
</dbReference>
<proteinExistence type="predicted"/>
<reference evidence="4" key="2">
    <citation type="journal article" date="2015" name="ISME J.">
        <title>A new class of marine Euryarchaeota group II from the Mediterranean deep chlorophyll maximum.</title>
        <authorList>
            <person name="Martin-Cuadrado A.B."/>
            <person name="Garcia-Heredia I."/>
            <person name="Molto A.G."/>
            <person name="Lopez-Ubeda R."/>
            <person name="Kimes N."/>
            <person name="Lopez-Garcia P."/>
            <person name="Moreira D."/>
            <person name="Rodriguez-Valera F."/>
        </authorList>
    </citation>
    <scope>NUCLEOTIDE SEQUENCE</scope>
</reference>
<dbReference type="InterPro" id="IPR003959">
    <property type="entry name" value="ATPase_AAA_core"/>
</dbReference>
<feature type="compositionally biased region" description="Polar residues" evidence="2">
    <location>
        <begin position="494"/>
        <end position="504"/>
    </location>
</feature>
<accession>A0A1B1TCS6</accession>
<dbReference type="Gene3D" id="1.10.8.60">
    <property type="match status" value="1"/>
</dbReference>
<name>A0A1B1TCS6_9ARCH</name>
<evidence type="ECO:0000313" key="4">
    <source>
        <dbReference type="EMBL" id="ANV80073.1"/>
    </source>
</evidence>
<evidence type="ECO:0000256" key="2">
    <source>
        <dbReference type="SAM" id="MobiDB-lite"/>
    </source>
</evidence>
<evidence type="ECO:0000256" key="1">
    <source>
        <dbReference type="ARBA" id="ARBA00022705"/>
    </source>
</evidence>
<dbReference type="GO" id="GO:0006260">
    <property type="term" value="P:DNA replication"/>
    <property type="evidence" value="ECO:0007669"/>
    <property type="project" value="UniProtKB-KW"/>
</dbReference>
<dbReference type="GO" id="GO:0005524">
    <property type="term" value="F:ATP binding"/>
    <property type="evidence" value="ECO:0007669"/>
    <property type="project" value="InterPro"/>
</dbReference>
<feature type="domain" description="AAA+ ATPase" evidence="3">
    <location>
        <begin position="45"/>
        <end position="205"/>
    </location>
</feature>
<dbReference type="SMART" id="SM00382">
    <property type="entry name" value="AAA"/>
    <property type="match status" value="1"/>
</dbReference>
<dbReference type="PANTHER" id="PTHR23389">
    <property type="entry name" value="CHROMOSOME TRANSMISSION FIDELITY FACTOR 18"/>
    <property type="match status" value="1"/>
</dbReference>
<dbReference type="AlphaFoldDB" id="A0A1B1TCS6"/>
<sequence>MAEHLVEDWTERYRPTSIQKMEGNDTQLRKIRTWLEQWDSPNPPDKKGILLSGPPGVGKTTLAKAIGNEKGWTVIELNASEERNAAAIRKAATRGSQHISLDQFSGEKKKNGRTLILLDEVDHLSGSFAELNDESIEKRISGDEEKLKGDSGGKAELINLLRKTKQPIIMTCNEPMKLWGSGRSWKKNKNRVLKLAEQIMFKRVEKMNMRKISRRVLDAEGYSIDPEALEVLIGGNPGDLRALVRDLQAVSVISGEHIDLAAVRDLASVAVRDSQIDVFKALQAVYKSKSGKDAGKILLNSDKDPDQMISWFTWNNQSVFDNRTLEELSTAMVSADRALATKYKNRAYRSWYWGSVLSAQAAVAMKPIDSARDPFITYPNFLRRGGSGIRSSIIDNLSKQLDTSKASIREELWPNLLAVHDSEIGGDPMDLSLSKKLNLTPDDHLSLYGIAKSKPMGMKIIEAFNEEIEDDNYDLDQDIKFDSEEKVEEENKEPSGTQFTLDSF</sequence>
<organism evidence="4">
    <name type="scientific">uncultured Poseidoniia archaeon</name>
    <dbReference type="NCBI Taxonomy" id="1697135"/>
    <lineage>
        <taxon>Archaea</taxon>
        <taxon>Methanobacteriati</taxon>
        <taxon>Thermoplasmatota</taxon>
        <taxon>Candidatus Poseidoniia</taxon>
        <taxon>environmental samples</taxon>
    </lineage>
</organism>
<dbReference type="InterPro" id="IPR027417">
    <property type="entry name" value="P-loop_NTPase"/>
</dbReference>
<dbReference type="EMBL" id="KP211870">
    <property type="protein sequence ID" value="ANV80073.1"/>
    <property type="molecule type" value="Genomic_DNA"/>
</dbReference>
<evidence type="ECO:0000259" key="3">
    <source>
        <dbReference type="SMART" id="SM00382"/>
    </source>
</evidence>